<name>A0A250JNL0_9BACT</name>
<dbReference type="KEGG" id="mmas:MYMAC_000656"/>
<proteinExistence type="predicted"/>
<evidence type="ECO:0000313" key="2">
    <source>
        <dbReference type="Proteomes" id="UP000217343"/>
    </source>
</evidence>
<dbReference type="Proteomes" id="UP000217343">
    <property type="component" value="Chromosome"/>
</dbReference>
<reference evidence="1 2" key="1">
    <citation type="submission" date="2017-06" db="EMBL/GenBank/DDBJ databases">
        <title>Sequencing and comparative analysis of myxobacterial genomes.</title>
        <authorList>
            <person name="Rupp O."/>
            <person name="Goesmann A."/>
            <person name="Sogaard-Andersen L."/>
        </authorList>
    </citation>
    <scope>NUCLEOTIDE SEQUENCE [LARGE SCALE GENOMIC DNA]</scope>
    <source>
        <strain evidence="1 2">DSM 14697</strain>
    </source>
</reference>
<evidence type="ECO:0008006" key="3">
    <source>
        <dbReference type="Google" id="ProtNLM"/>
    </source>
</evidence>
<dbReference type="EMBL" id="CP022203">
    <property type="protein sequence ID" value="ATB45072.1"/>
    <property type="molecule type" value="Genomic_DNA"/>
</dbReference>
<sequence>MTTDTAAWTRDNEGWLVRVKVGGRIQEVRCTTESQARYFATVLAMNPPKPSKLRN</sequence>
<accession>A0A250JNL0</accession>
<evidence type="ECO:0000313" key="1">
    <source>
        <dbReference type="EMBL" id="ATB45072.1"/>
    </source>
</evidence>
<protein>
    <recommendedName>
        <fullName evidence="3">DUF2188 domain-containing protein</fullName>
    </recommendedName>
</protein>
<dbReference type="RefSeq" id="WP_013936209.1">
    <property type="nucleotide sequence ID" value="NZ_CP022203.1"/>
</dbReference>
<dbReference type="AlphaFoldDB" id="A0A250JNL0"/>
<organism evidence="1 2">
    <name type="scientific">Corallococcus macrosporus DSM 14697</name>
    <dbReference type="NCBI Taxonomy" id="1189310"/>
    <lineage>
        <taxon>Bacteria</taxon>
        <taxon>Pseudomonadati</taxon>
        <taxon>Myxococcota</taxon>
        <taxon>Myxococcia</taxon>
        <taxon>Myxococcales</taxon>
        <taxon>Cystobacterineae</taxon>
        <taxon>Myxococcaceae</taxon>
        <taxon>Corallococcus</taxon>
    </lineage>
</organism>
<keyword evidence="2" id="KW-1185">Reference proteome</keyword>
<gene>
    <name evidence="1" type="ORF">MYMAC_000656</name>
</gene>